<feature type="compositionally biased region" description="Basic residues" evidence="1">
    <location>
        <begin position="9"/>
        <end position="22"/>
    </location>
</feature>
<keyword evidence="4" id="KW-1185">Reference proteome</keyword>
<name>A0A8T2NMD2_9TELE</name>
<evidence type="ECO:0000256" key="1">
    <source>
        <dbReference type="SAM" id="MobiDB-lite"/>
    </source>
</evidence>
<organism evidence="3 4">
    <name type="scientific">Albula glossodonta</name>
    <name type="common">roundjaw bonefish</name>
    <dbReference type="NCBI Taxonomy" id="121402"/>
    <lineage>
        <taxon>Eukaryota</taxon>
        <taxon>Metazoa</taxon>
        <taxon>Chordata</taxon>
        <taxon>Craniata</taxon>
        <taxon>Vertebrata</taxon>
        <taxon>Euteleostomi</taxon>
        <taxon>Actinopterygii</taxon>
        <taxon>Neopterygii</taxon>
        <taxon>Teleostei</taxon>
        <taxon>Albuliformes</taxon>
        <taxon>Albulidae</taxon>
        <taxon>Albula</taxon>
    </lineage>
</organism>
<sequence>MPGEEVHQRRGSGRSKKAKLKGKGQQDGSALDNLGSTDGQEDQSCPEQSPALSQKKAVKAKLEEESFSAILLQVLLPYLLAGMGMVMAGMVLDSVQ</sequence>
<evidence type="ECO:0000313" key="3">
    <source>
        <dbReference type="EMBL" id="KAG9340201.1"/>
    </source>
</evidence>
<dbReference type="EMBL" id="JAFBMS010000044">
    <property type="protein sequence ID" value="KAG9340201.1"/>
    <property type="molecule type" value="Genomic_DNA"/>
</dbReference>
<feature type="compositionally biased region" description="Polar residues" evidence="1">
    <location>
        <begin position="34"/>
        <end position="52"/>
    </location>
</feature>
<evidence type="ECO:0000313" key="4">
    <source>
        <dbReference type="Proteomes" id="UP000824540"/>
    </source>
</evidence>
<gene>
    <name evidence="3" type="ORF">JZ751_021640</name>
</gene>
<evidence type="ECO:0008006" key="5">
    <source>
        <dbReference type="Google" id="ProtNLM"/>
    </source>
</evidence>
<feature type="non-terminal residue" evidence="3">
    <location>
        <position position="96"/>
    </location>
</feature>
<feature type="region of interest" description="Disordered" evidence="1">
    <location>
        <begin position="1"/>
        <end position="57"/>
    </location>
</feature>
<keyword evidence="2" id="KW-1133">Transmembrane helix</keyword>
<protein>
    <recommendedName>
        <fullName evidence="5">Solute carrier family 41 member 1</fullName>
    </recommendedName>
</protein>
<accession>A0A8T2NMD2</accession>
<evidence type="ECO:0000256" key="2">
    <source>
        <dbReference type="SAM" id="Phobius"/>
    </source>
</evidence>
<feature type="transmembrane region" description="Helical" evidence="2">
    <location>
        <begin position="69"/>
        <end position="92"/>
    </location>
</feature>
<keyword evidence="2" id="KW-0472">Membrane</keyword>
<proteinExistence type="predicted"/>
<keyword evidence="2" id="KW-0812">Transmembrane</keyword>
<reference evidence="3" key="1">
    <citation type="thesis" date="2021" institute="BYU ScholarsArchive" country="Provo, UT, USA">
        <title>Applications of and Algorithms for Genome Assembly and Genomic Analyses with an Emphasis on Marine Teleosts.</title>
        <authorList>
            <person name="Pickett B.D."/>
        </authorList>
    </citation>
    <scope>NUCLEOTIDE SEQUENCE</scope>
    <source>
        <strain evidence="3">HI-2016</strain>
    </source>
</reference>
<dbReference type="AlphaFoldDB" id="A0A8T2NMD2"/>
<comment type="caution">
    <text evidence="3">The sequence shown here is derived from an EMBL/GenBank/DDBJ whole genome shotgun (WGS) entry which is preliminary data.</text>
</comment>
<dbReference type="Proteomes" id="UP000824540">
    <property type="component" value="Unassembled WGS sequence"/>
</dbReference>